<dbReference type="EMBL" id="CARXXK010001060">
    <property type="protein sequence ID" value="CAI6372663.1"/>
    <property type="molecule type" value="Genomic_DNA"/>
</dbReference>
<dbReference type="Proteomes" id="UP001160148">
    <property type="component" value="Unassembled WGS sequence"/>
</dbReference>
<keyword evidence="2" id="KW-1185">Reference proteome</keyword>
<gene>
    <name evidence="1" type="ORF">MEUPH1_LOCUS26506</name>
</gene>
<evidence type="ECO:0000313" key="2">
    <source>
        <dbReference type="Proteomes" id="UP001160148"/>
    </source>
</evidence>
<sequence>MESSSSSDSSDWETVAAFVVLDEDERNKRSTRTWVHDINTKREELGEFRRLVQELRNDSKRFHMYFRMTIEQFDYIHELIKSDIYKRNTQLRKAITTEERLAVCLRYVGKNYTLYLIDIDIFKNQNNFLIKPFLKYKKNIKYLCK</sequence>
<proteinExistence type="predicted"/>
<protein>
    <submittedName>
        <fullName evidence="1">Uncharacterized protein</fullName>
    </submittedName>
</protein>
<name>A0AAV0XY33_9HEMI</name>
<comment type="caution">
    <text evidence="1">The sequence shown here is derived from an EMBL/GenBank/DDBJ whole genome shotgun (WGS) entry which is preliminary data.</text>
</comment>
<dbReference type="AlphaFoldDB" id="A0AAV0XY33"/>
<accession>A0AAV0XY33</accession>
<organism evidence="1 2">
    <name type="scientific">Macrosiphum euphorbiae</name>
    <name type="common">potato aphid</name>
    <dbReference type="NCBI Taxonomy" id="13131"/>
    <lineage>
        <taxon>Eukaryota</taxon>
        <taxon>Metazoa</taxon>
        <taxon>Ecdysozoa</taxon>
        <taxon>Arthropoda</taxon>
        <taxon>Hexapoda</taxon>
        <taxon>Insecta</taxon>
        <taxon>Pterygota</taxon>
        <taxon>Neoptera</taxon>
        <taxon>Paraneoptera</taxon>
        <taxon>Hemiptera</taxon>
        <taxon>Sternorrhyncha</taxon>
        <taxon>Aphidomorpha</taxon>
        <taxon>Aphidoidea</taxon>
        <taxon>Aphididae</taxon>
        <taxon>Macrosiphini</taxon>
        <taxon>Macrosiphum</taxon>
    </lineage>
</organism>
<reference evidence="1 2" key="1">
    <citation type="submission" date="2023-01" db="EMBL/GenBank/DDBJ databases">
        <authorList>
            <person name="Whitehead M."/>
        </authorList>
    </citation>
    <scope>NUCLEOTIDE SEQUENCE [LARGE SCALE GENOMIC DNA]</scope>
</reference>
<evidence type="ECO:0000313" key="1">
    <source>
        <dbReference type="EMBL" id="CAI6372663.1"/>
    </source>
</evidence>